<gene>
    <name evidence="1" type="ORF">MNBD_IGNAVI01-517</name>
</gene>
<protein>
    <recommendedName>
        <fullName evidence="2">Zinc resistance-associated protein</fullName>
    </recommendedName>
</protein>
<dbReference type="EMBL" id="UOGD01000190">
    <property type="protein sequence ID" value="VAX21206.1"/>
    <property type="molecule type" value="Genomic_DNA"/>
</dbReference>
<dbReference type="InterPro" id="IPR012899">
    <property type="entry name" value="LTXXQ"/>
</dbReference>
<accession>A0A3B1BSC4</accession>
<organism evidence="1">
    <name type="scientific">hydrothermal vent metagenome</name>
    <dbReference type="NCBI Taxonomy" id="652676"/>
    <lineage>
        <taxon>unclassified sequences</taxon>
        <taxon>metagenomes</taxon>
        <taxon>ecological metagenomes</taxon>
    </lineage>
</organism>
<name>A0A3B1BSC4_9ZZZZ</name>
<dbReference type="GO" id="GO:0042597">
    <property type="term" value="C:periplasmic space"/>
    <property type="evidence" value="ECO:0007669"/>
    <property type="project" value="InterPro"/>
</dbReference>
<sequence>MEQSKKTTALIVVLALIALTSSMFAQGYRCNDRYGYDMNWWNTDLPSQYQLSADQVVKLNEYRVEFDQKIIPLQKELRALQIEMRGYVNRNNVDPAKVKEYRNQIRDIQDEIADIRIEAKKDMSSIFTDAQQVYFNDTRVGWWDGFYGRCGWDYEDMMYDSDYGYNGRSGHRGNGCW</sequence>
<dbReference type="Gene3D" id="1.20.120.1490">
    <property type="match status" value="1"/>
</dbReference>
<proteinExistence type="predicted"/>
<reference evidence="1" key="1">
    <citation type="submission" date="2018-06" db="EMBL/GenBank/DDBJ databases">
        <authorList>
            <person name="Zhirakovskaya E."/>
        </authorList>
    </citation>
    <scope>NUCLEOTIDE SEQUENCE</scope>
</reference>
<dbReference type="AlphaFoldDB" id="A0A3B1BSC4"/>
<evidence type="ECO:0008006" key="2">
    <source>
        <dbReference type="Google" id="ProtNLM"/>
    </source>
</evidence>
<evidence type="ECO:0000313" key="1">
    <source>
        <dbReference type="EMBL" id="VAX21206.1"/>
    </source>
</evidence>
<dbReference type="Pfam" id="PF07813">
    <property type="entry name" value="LTXXQ"/>
    <property type="match status" value="1"/>
</dbReference>